<name>A0A1F5Z308_9BACT</name>
<dbReference type="AlphaFoldDB" id="A0A1F5Z308"/>
<dbReference type="Proteomes" id="UP000179129">
    <property type="component" value="Unassembled WGS sequence"/>
</dbReference>
<comment type="caution">
    <text evidence="2">The sequence shown here is derived from an EMBL/GenBank/DDBJ whole genome shotgun (WGS) entry which is preliminary data.</text>
</comment>
<reference evidence="2 3" key="1">
    <citation type="journal article" date="2016" name="Nat. Commun.">
        <title>Thousands of microbial genomes shed light on interconnected biogeochemical processes in an aquifer system.</title>
        <authorList>
            <person name="Anantharaman K."/>
            <person name="Brown C.T."/>
            <person name="Hug L.A."/>
            <person name="Sharon I."/>
            <person name="Castelle C.J."/>
            <person name="Probst A.J."/>
            <person name="Thomas B.C."/>
            <person name="Singh A."/>
            <person name="Wilkins M.J."/>
            <person name="Karaoz U."/>
            <person name="Brodie E.L."/>
            <person name="Williams K.H."/>
            <person name="Hubbard S.S."/>
            <person name="Banfield J.F."/>
        </authorList>
    </citation>
    <scope>NUCLEOTIDE SEQUENCE [LARGE SCALE GENOMIC DNA]</scope>
</reference>
<evidence type="ECO:0008006" key="4">
    <source>
        <dbReference type="Google" id="ProtNLM"/>
    </source>
</evidence>
<dbReference type="EMBL" id="MFIX01000006">
    <property type="protein sequence ID" value="OGG06755.1"/>
    <property type="molecule type" value="Genomic_DNA"/>
</dbReference>
<feature type="chain" id="PRO_5009522781" description="Porin" evidence="1">
    <location>
        <begin position="27"/>
        <end position="397"/>
    </location>
</feature>
<evidence type="ECO:0000313" key="2">
    <source>
        <dbReference type="EMBL" id="OGG06755.1"/>
    </source>
</evidence>
<proteinExistence type="predicted"/>
<organism evidence="2 3">
    <name type="scientific">Candidatus Glassbacteria bacterium RIFCSPLOWO2_12_FULL_58_11</name>
    <dbReference type="NCBI Taxonomy" id="1817867"/>
    <lineage>
        <taxon>Bacteria</taxon>
        <taxon>Candidatus Glassiibacteriota</taxon>
    </lineage>
</organism>
<gene>
    <name evidence="2" type="ORF">A3F83_16515</name>
</gene>
<evidence type="ECO:0000256" key="1">
    <source>
        <dbReference type="SAM" id="SignalP"/>
    </source>
</evidence>
<evidence type="ECO:0000313" key="3">
    <source>
        <dbReference type="Proteomes" id="UP000179129"/>
    </source>
</evidence>
<keyword evidence="1" id="KW-0732">Signal</keyword>
<accession>A0A1F5Z308</accession>
<feature type="signal peptide" evidence="1">
    <location>
        <begin position="1"/>
        <end position="26"/>
    </location>
</feature>
<protein>
    <recommendedName>
        <fullName evidence="4">Porin</fullName>
    </recommendedName>
</protein>
<sequence>MGKNLIVLLALAAFAGGSALNLFAQAAKEEAKPAAKNALDAFTPEVEAFLYYSLEATSGADKANAFDNSRTYIGGKYALSDNLTFRYVSDIGHETGGGKFEVFAKYAYLDWKLNNSTHLIFGLQGSRNWSVDEKEWGYRGIRKTPMESFGDYYGGANKTYTAALDSRISTEPALAAQLTEQKAVFAWSTRDKMGSSADQAITLSLKPNAGTYLDFMVLNGSGYKKAEDDKYKNIQVRAGRYLSDKAVHLSGYFEIEPWSFTSAGARKSYTNAQWDLLAAFTARGKGQFAVNYNGKRFAGSYEDITAGCFSVFGSFNLGRKNVKGLARLDYYKTGFNTSAGMAPGEANLKTNATLFILGVDFMPNSHVHIIPDVQVLSSEDSAVKTSNILYLHVLVSF</sequence>
<dbReference type="STRING" id="1817867.A3F83_16515"/>